<dbReference type="EMBL" id="PGCJ01000037">
    <property type="protein sequence ID" value="PLW55033.1"/>
    <property type="molecule type" value="Genomic_DNA"/>
</dbReference>
<name>A0A2N5VYG6_9BASI</name>
<dbReference type="AlphaFoldDB" id="A0A2N5VYG6"/>
<proteinExistence type="predicted"/>
<sequence>MEPRGLRSSQEAVGLAIHIASEGYFTLLCKNSLFSSIGAPKQAIESCSSVNLQSFEPLLSTITSSVVI</sequence>
<organism evidence="1 2">
    <name type="scientific">Puccinia coronata f. sp. avenae</name>
    <dbReference type="NCBI Taxonomy" id="200324"/>
    <lineage>
        <taxon>Eukaryota</taxon>
        <taxon>Fungi</taxon>
        <taxon>Dikarya</taxon>
        <taxon>Basidiomycota</taxon>
        <taxon>Pucciniomycotina</taxon>
        <taxon>Pucciniomycetes</taxon>
        <taxon>Pucciniales</taxon>
        <taxon>Pucciniaceae</taxon>
        <taxon>Puccinia</taxon>
    </lineage>
</organism>
<protein>
    <submittedName>
        <fullName evidence="1">Uncharacterized protein</fullName>
    </submittedName>
</protein>
<accession>A0A2N5VYG6</accession>
<keyword evidence="2" id="KW-1185">Reference proteome</keyword>
<dbReference type="Proteomes" id="UP000235388">
    <property type="component" value="Unassembled WGS sequence"/>
</dbReference>
<evidence type="ECO:0000313" key="2">
    <source>
        <dbReference type="Proteomes" id="UP000235388"/>
    </source>
</evidence>
<comment type="caution">
    <text evidence="1">The sequence shown here is derived from an EMBL/GenBank/DDBJ whole genome shotgun (WGS) entry which is preliminary data.</text>
</comment>
<gene>
    <name evidence="1" type="ORF">PCANC_02546</name>
</gene>
<evidence type="ECO:0000313" key="1">
    <source>
        <dbReference type="EMBL" id="PLW55033.1"/>
    </source>
</evidence>
<reference evidence="1 2" key="1">
    <citation type="submission" date="2017-11" db="EMBL/GenBank/DDBJ databases">
        <title>De novo assembly and phasing of dikaryotic genomes from two isolates of Puccinia coronata f. sp. avenae, the causal agent of oat crown rust.</title>
        <authorList>
            <person name="Miller M.E."/>
            <person name="Zhang Y."/>
            <person name="Omidvar V."/>
            <person name="Sperschneider J."/>
            <person name="Schwessinger B."/>
            <person name="Raley C."/>
            <person name="Palmer J.M."/>
            <person name="Garnica D."/>
            <person name="Upadhyaya N."/>
            <person name="Rathjen J."/>
            <person name="Taylor J.M."/>
            <person name="Park R.F."/>
            <person name="Dodds P.N."/>
            <person name="Hirsch C.D."/>
            <person name="Kianian S.F."/>
            <person name="Figueroa M."/>
        </authorList>
    </citation>
    <scope>NUCLEOTIDE SEQUENCE [LARGE SCALE GENOMIC DNA]</scope>
    <source>
        <strain evidence="1">12NC29</strain>
    </source>
</reference>